<name>A0A2P4WZE3_9STRA</name>
<dbReference type="OrthoDB" id="124760at2759"/>
<sequence length="108" mass="12995">MLRTASTIEDYTKYLKYLYFLLDSIRLLATDEMPEPKHPFLQYFMKNWNQQKERWDLETRSRQSDISSCGVMVLMFFECFTRGIDMPRIPTPAAVRLLRLRYLLKCIS</sequence>
<evidence type="ECO:0000313" key="1">
    <source>
        <dbReference type="EMBL" id="POM58669.1"/>
    </source>
</evidence>
<dbReference type="AlphaFoldDB" id="A0A2P4WZE3"/>
<evidence type="ECO:0000313" key="2">
    <source>
        <dbReference type="Proteomes" id="UP000237271"/>
    </source>
</evidence>
<organism evidence="1 2">
    <name type="scientific">Phytophthora palmivora</name>
    <dbReference type="NCBI Taxonomy" id="4796"/>
    <lineage>
        <taxon>Eukaryota</taxon>
        <taxon>Sar</taxon>
        <taxon>Stramenopiles</taxon>
        <taxon>Oomycota</taxon>
        <taxon>Peronosporomycetes</taxon>
        <taxon>Peronosporales</taxon>
        <taxon>Peronosporaceae</taxon>
        <taxon>Phytophthora</taxon>
    </lineage>
</organism>
<protein>
    <recommendedName>
        <fullName evidence="3">Ubiquitin-like protease family profile domain-containing protein</fullName>
    </recommendedName>
</protein>
<dbReference type="EMBL" id="NCKW01020181">
    <property type="protein sequence ID" value="POM58669.1"/>
    <property type="molecule type" value="Genomic_DNA"/>
</dbReference>
<gene>
    <name evidence="1" type="ORF">PHPALM_36662</name>
</gene>
<reference evidence="1 2" key="1">
    <citation type="journal article" date="2017" name="Genome Biol. Evol.">
        <title>Phytophthora megakarya and P. palmivora, closely related causal agents of cacao black pod rot, underwent increases in genome sizes and gene numbers by different mechanisms.</title>
        <authorList>
            <person name="Ali S.S."/>
            <person name="Shao J."/>
            <person name="Lary D.J."/>
            <person name="Kronmiller B."/>
            <person name="Shen D."/>
            <person name="Strem M.D."/>
            <person name="Amoako-Attah I."/>
            <person name="Akrofi A.Y."/>
            <person name="Begoude B.A."/>
            <person name="Ten Hoopen G.M."/>
            <person name="Coulibaly K."/>
            <person name="Kebe B.I."/>
            <person name="Melnick R.L."/>
            <person name="Guiltinan M.J."/>
            <person name="Tyler B.M."/>
            <person name="Meinhardt L.W."/>
            <person name="Bailey B.A."/>
        </authorList>
    </citation>
    <scope>NUCLEOTIDE SEQUENCE [LARGE SCALE GENOMIC DNA]</scope>
    <source>
        <strain evidence="2">sbr112.9</strain>
    </source>
</reference>
<comment type="caution">
    <text evidence="1">The sequence shown here is derived from an EMBL/GenBank/DDBJ whole genome shotgun (WGS) entry which is preliminary data.</text>
</comment>
<proteinExistence type="predicted"/>
<keyword evidence="2" id="KW-1185">Reference proteome</keyword>
<dbReference type="SUPFAM" id="SSF54001">
    <property type="entry name" value="Cysteine proteinases"/>
    <property type="match status" value="1"/>
</dbReference>
<dbReference type="InterPro" id="IPR038765">
    <property type="entry name" value="Papain-like_cys_pep_sf"/>
</dbReference>
<accession>A0A2P4WZE3</accession>
<evidence type="ECO:0008006" key="3">
    <source>
        <dbReference type="Google" id="ProtNLM"/>
    </source>
</evidence>
<dbReference type="Proteomes" id="UP000237271">
    <property type="component" value="Unassembled WGS sequence"/>
</dbReference>
<dbReference type="Gene3D" id="3.40.395.10">
    <property type="entry name" value="Adenoviral Proteinase, Chain A"/>
    <property type="match status" value="1"/>
</dbReference>